<dbReference type="GO" id="GO:0050385">
    <property type="term" value="F:ureidoglycolate lyase activity"/>
    <property type="evidence" value="ECO:0007669"/>
    <property type="project" value="UniProtKB-EC"/>
</dbReference>
<comment type="catalytic activity">
    <reaction evidence="4">
        <text>(S)-ureidoglycolate = urea + glyoxylate</text>
        <dbReference type="Rhea" id="RHEA:11304"/>
        <dbReference type="ChEBI" id="CHEBI:16199"/>
        <dbReference type="ChEBI" id="CHEBI:36655"/>
        <dbReference type="ChEBI" id="CHEBI:57296"/>
        <dbReference type="EC" id="4.3.2.3"/>
    </reaction>
</comment>
<dbReference type="GO" id="GO:0006144">
    <property type="term" value="P:purine nucleobase metabolic process"/>
    <property type="evidence" value="ECO:0007669"/>
    <property type="project" value="UniProtKB-KW"/>
</dbReference>
<proteinExistence type="predicted"/>
<dbReference type="PANTHER" id="PTHR21221:SF1">
    <property type="entry name" value="UREIDOGLYCOLATE LYASE"/>
    <property type="match status" value="1"/>
</dbReference>
<dbReference type="PIRSF" id="PIRSF017306">
    <property type="entry name" value="Ureidogly_hydro"/>
    <property type="match status" value="1"/>
</dbReference>
<dbReference type="Pfam" id="PF04115">
    <property type="entry name" value="Ureidogly_lyase"/>
    <property type="match status" value="1"/>
</dbReference>
<dbReference type="CDD" id="cd20298">
    <property type="entry name" value="cupin_UAH"/>
    <property type="match status" value="1"/>
</dbReference>
<comment type="caution">
    <text evidence="5">The sequence shown here is derived from an EMBL/GenBank/DDBJ whole genome shotgun (WGS) entry which is preliminary data.</text>
</comment>
<organism evidence="5 6">
    <name type="scientific">Stappia taiwanensis</name>
    <dbReference type="NCBI Taxonomy" id="992267"/>
    <lineage>
        <taxon>Bacteria</taxon>
        <taxon>Pseudomonadati</taxon>
        <taxon>Pseudomonadota</taxon>
        <taxon>Alphaproteobacteria</taxon>
        <taxon>Hyphomicrobiales</taxon>
        <taxon>Stappiaceae</taxon>
        <taxon>Stappia</taxon>
    </lineage>
</organism>
<dbReference type="GO" id="GO:0004848">
    <property type="term" value="F:ureidoglycolate hydrolase activity"/>
    <property type="evidence" value="ECO:0007669"/>
    <property type="project" value="InterPro"/>
</dbReference>
<accession>A0A838Y106</accession>
<evidence type="ECO:0000256" key="2">
    <source>
        <dbReference type="ARBA" id="ARBA00022631"/>
    </source>
</evidence>
<keyword evidence="6" id="KW-1185">Reference proteome</keyword>
<name>A0A838Y106_9HYPH</name>
<dbReference type="EMBL" id="JACEON010000012">
    <property type="protein sequence ID" value="MBA4612640.1"/>
    <property type="molecule type" value="Genomic_DNA"/>
</dbReference>
<protein>
    <submittedName>
        <fullName evidence="5">Ureidoglycolate lyase</fullName>
    </submittedName>
</protein>
<reference evidence="5 6" key="1">
    <citation type="submission" date="2020-07" db="EMBL/GenBank/DDBJ databases">
        <authorList>
            <person name="Li M."/>
        </authorList>
    </citation>
    <scope>NUCLEOTIDE SEQUENCE [LARGE SCALE GENOMIC DNA]</scope>
    <source>
        <strain evidence="5 6">DSM 23284</strain>
    </source>
</reference>
<comment type="subunit">
    <text evidence="1">Homodimer.</text>
</comment>
<dbReference type="InterPro" id="IPR024060">
    <property type="entry name" value="Ureidoglycolate_lyase_dom_sf"/>
</dbReference>
<gene>
    <name evidence="5" type="ORF">H1W37_13315</name>
</gene>
<dbReference type="Gene3D" id="2.60.120.480">
    <property type="entry name" value="Ureidoglycolate hydrolase"/>
    <property type="match status" value="1"/>
</dbReference>
<dbReference type="PANTHER" id="PTHR21221">
    <property type="entry name" value="UREIDOGLYCOLATE HYDROLASE"/>
    <property type="match status" value="1"/>
</dbReference>
<keyword evidence="2" id="KW-0659">Purine metabolism</keyword>
<evidence type="ECO:0000256" key="1">
    <source>
        <dbReference type="ARBA" id="ARBA00011738"/>
    </source>
</evidence>
<dbReference type="SUPFAM" id="SSF51182">
    <property type="entry name" value="RmlC-like cupins"/>
    <property type="match status" value="1"/>
</dbReference>
<reference evidence="5 6" key="2">
    <citation type="submission" date="2020-08" db="EMBL/GenBank/DDBJ databases">
        <title>Stappia taiwanensis sp. nov., isolated from a coastal thermal spring.</title>
        <authorList>
            <person name="Kampfer P."/>
        </authorList>
    </citation>
    <scope>NUCLEOTIDE SEQUENCE [LARGE SCALE GENOMIC DNA]</scope>
    <source>
        <strain evidence="5 6">DSM 23284</strain>
    </source>
</reference>
<dbReference type="GO" id="GO:0000256">
    <property type="term" value="P:allantoin catabolic process"/>
    <property type="evidence" value="ECO:0007669"/>
    <property type="project" value="InterPro"/>
</dbReference>
<dbReference type="Proteomes" id="UP000559404">
    <property type="component" value="Unassembled WGS sequence"/>
</dbReference>
<dbReference type="RefSeq" id="WP_181760897.1">
    <property type="nucleotide sequence ID" value="NZ_BMCR01000003.1"/>
</dbReference>
<evidence type="ECO:0000256" key="4">
    <source>
        <dbReference type="ARBA" id="ARBA00047684"/>
    </source>
</evidence>
<evidence type="ECO:0000313" key="6">
    <source>
        <dbReference type="Proteomes" id="UP000559404"/>
    </source>
</evidence>
<evidence type="ECO:0000256" key="3">
    <source>
        <dbReference type="ARBA" id="ARBA00023239"/>
    </source>
</evidence>
<sequence length="158" mass="17664">MPELLAEDAFAPYGRVIDADFDRSHLINDGRTRRFHALARAEPGEGGEAILSIFRGTPWPAPIEIRMLERHPLGAQAFVPMERHPWLVVVAERPEAAACRCFLARGDQGVQIARGVWHHPLLVLQPMQDFLVVDRAGPGNNLEEVFFVDGDWARIAPV</sequence>
<dbReference type="InterPro" id="IPR011051">
    <property type="entry name" value="RmlC_Cupin_sf"/>
</dbReference>
<dbReference type="AlphaFoldDB" id="A0A838Y106"/>
<dbReference type="InterPro" id="IPR007247">
    <property type="entry name" value="Ureidogly_lyase"/>
</dbReference>
<keyword evidence="3 5" id="KW-0456">Lyase</keyword>
<dbReference type="InterPro" id="IPR047233">
    <property type="entry name" value="UAH_cupin"/>
</dbReference>
<evidence type="ECO:0000313" key="5">
    <source>
        <dbReference type="EMBL" id="MBA4612640.1"/>
    </source>
</evidence>